<name>A0A382JEH7_9ZZZZ</name>
<dbReference type="Pfam" id="PF02348">
    <property type="entry name" value="CTP_transf_3"/>
    <property type="match status" value="1"/>
</dbReference>
<evidence type="ECO:0008006" key="2">
    <source>
        <dbReference type="Google" id="ProtNLM"/>
    </source>
</evidence>
<dbReference type="Gene3D" id="3.90.550.10">
    <property type="entry name" value="Spore Coat Polysaccharide Biosynthesis Protein SpsA, Chain A"/>
    <property type="match status" value="1"/>
</dbReference>
<sequence>YYETAVKHKLEVIVRITGDCPLVDPLIVDDIIEMYKCGDSQYISNVSPSSYPDGLDVEVFSFEALKLAYNQATDPFEREHVTPFIRNQSNIKQSNLIHDVDLSNLRWTLDEKEDFEVIKNIFNHFHPNIFFHWSKILELHEMKPEFFSANKRFIQNET</sequence>
<feature type="non-terminal residue" evidence="1">
    <location>
        <position position="1"/>
    </location>
</feature>
<accession>A0A382JEH7</accession>
<reference evidence="1" key="1">
    <citation type="submission" date="2018-05" db="EMBL/GenBank/DDBJ databases">
        <authorList>
            <person name="Lanie J.A."/>
            <person name="Ng W.-L."/>
            <person name="Kazmierczak K.M."/>
            <person name="Andrzejewski T.M."/>
            <person name="Davidsen T.M."/>
            <person name="Wayne K.J."/>
            <person name="Tettelin H."/>
            <person name="Glass J.I."/>
            <person name="Rusch D."/>
            <person name="Podicherti R."/>
            <person name="Tsui H.-C.T."/>
            <person name="Winkler M.E."/>
        </authorList>
    </citation>
    <scope>NUCLEOTIDE SEQUENCE</scope>
</reference>
<dbReference type="AlphaFoldDB" id="A0A382JEH7"/>
<dbReference type="SUPFAM" id="SSF53448">
    <property type="entry name" value="Nucleotide-diphospho-sugar transferases"/>
    <property type="match status" value="1"/>
</dbReference>
<dbReference type="InterPro" id="IPR029044">
    <property type="entry name" value="Nucleotide-diphossugar_trans"/>
</dbReference>
<organism evidence="1">
    <name type="scientific">marine metagenome</name>
    <dbReference type="NCBI Taxonomy" id="408172"/>
    <lineage>
        <taxon>unclassified sequences</taxon>
        <taxon>metagenomes</taxon>
        <taxon>ecological metagenomes</taxon>
    </lineage>
</organism>
<gene>
    <name evidence="1" type="ORF">METZ01_LOCUS262992</name>
</gene>
<dbReference type="InterPro" id="IPR003329">
    <property type="entry name" value="Cytidylyl_trans"/>
</dbReference>
<evidence type="ECO:0000313" key="1">
    <source>
        <dbReference type="EMBL" id="SVC10138.1"/>
    </source>
</evidence>
<dbReference type="EMBL" id="UINC01073614">
    <property type="protein sequence ID" value="SVC10138.1"/>
    <property type="molecule type" value="Genomic_DNA"/>
</dbReference>
<protein>
    <recommendedName>
        <fullName evidence="2">Acylneuraminate cytidylyltransferase</fullName>
    </recommendedName>
</protein>
<proteinExistence type="predicted"/>